<evidence type="ECO:0000313" key="1">
    <source>
        <dbReference type="EnsemblMetazoa" id="GPPI031207-PA"/>
    </source>
</evidence>
<evidence type="ECO:0000313" key="2">
    <source>
        <dbReference type="Proteomes" id="UP000092460"/>
    </source>
</evidence>
<dbReference type="VEuPathDB" id="VectorBase:GPPI031207"/>
<dbReference type="AlphaFoldDB" id="A0A1B0BIG1"/>
<accession>A0A1B0BIG1</accession>
<keyword evidence="2" id="KW-1185">Reference proteome</keyword>
<dbReference type="EnsemblMetazoa" id="GPPI031207-RA">
    <property type="protein sequence ID" value="GPPI031207-PA"/>
    <property type="gene ID" value="GPPI031207"/>
</dbReference>
<reference evidence="2" key="1">
    <citation type="submission" date="2015-01" db="EMBL/GenBank/DDBJ databases">
        <authorList>
            <person name="Aksoy S."/>
            <person name="Warren W."/>
            <person name="Wilson R.K."/>
        </authorList>
    </citation>
    <scope>NUCLEOTIDE SEQUENCE [LARGE SCALE GENOMIC DNA]</scope>
    <source>
        <strain evidence="2">IAEA</strain>
    </source>
</reference>
<organism evidence="1 2">
    <name type="scientific">Glossina palpalis gambiensis</name>
    <dbReference type="NCBI Taxonomy" id="67801"/>
    <lineage>
        <taxon>Eukaryota</taxon>
        <taxon>Metazoa</taxon>
        <taxon>Ecdysozoa</taxon>
        <taxon>Arthropoda</taxon>
        <taxon>Hexapoda</taxon>
        <taxon>Insecta</taxon>
        <taxon>Pterygota</taxon>
        <taxon>Neoptera</taxon>
        <taxon>Endopterygota</taxon>
        <taxon>Diptera</taxon>
        <taxon>Brachycera</taxon>
        <taxon>Muscomorpha</taxon>
        <taxon>Hippoboscoidea</taxon>
        <taxon>Glossinidae</taxon>
        <taxon>Glossina</taxon>
    </lineage>
</organism>
<sequence>MSFNTRNANNVRDDFASNYITGGNGSGGISVDLLDFGYVREVFRDDIKALDIDQGKHLIPLMGDHNLKMNSIVDVVLKGNN</sequence>
<dbReference type="STRING" id="67801.A0A1B0BIG1"/>
<dbReference type="EMBL" id="JXJN01014946">
    <property type="status" value="NOT_ANNOTATED_CDS"/>
    <property type="molecule type" value="Genomic_DNA"/>
</dbReference>
<protein>
    <submittedName>
        <fullName evidence="1">Uncharacterized protein</fullName>
    </submittedName>
</protein>
<name>A0A1B0BIG1_9MUSC</name>
<dbReference type="Proteomes" id="UP000092460">
    <property type="component" value="Unassembled WGS sequence"/>
</dbReference>
<reference evidence="1" key="2">
    <citation type="submission" date="2020-05" db="UniProtKB">
        <authorList>
            <consortium name="EnsemblMetazoa"/>
        </authorList>
    </citation>
    <scope>IDENTIFICATION</scope>
    <source>
        <strain evidence="1">IAEA</strain>
    </source>
</reference>
<proteinExistence type="predicted"/>